<dbReference type="AlphaFoldDB" id="A0A2C9DYL3"/>
<gene>
    <name evidence="1" type="ordered locus">UPA3_0027</name>
</gene>
<dbReference type="RefSeq" id="WP_006688581.1">
    <property type="nucleotide sequence ID" value="NC_010503.1"/>
</dbReference>
<dbReference type="EMBL" id="CP000942">
    <property type="protein sequence ID" value="ACA32989.1"/>
    <property type="molecule type" value="Genomic_DNA"/>
</dbReference>
<protein>
    <submittedName>
        <fullName evidence="1">Putative ABC substrate-binding protein-iron</fullName>
    </submittedName>
</protein>
<sequence length="323" mass="37130">MNKKIKTVFISSLIVGLLGLITTSGVACSSSIKSKQENEIYPTIKGYDQHDFSKILASEFIKIIKTNIQFLAPNKDIKYELYDARLNELDEDVIDLIIRYHFKGQTHTYKKILKGFKNAKQYRLFLENKKYLEDEKNHNTLYLMPIVNSSINISKTTVDEALKWQNSYLNINNSNNDLKYEILKITKSKTANSIDIEIKISKGNGENLASITYNKTLNGFISEADKKIYLANLEAIKQDKNQLEPQLIDEKTKQKTIKEVIENYKTLFKLPFQTGFIYEIQSVEPDVNNKTAVVFKILIKKGNGSQEAVLEYLKTIKGFNQNK</sequence>
<dbReference type="PROSITE" id="PS51257">
    <property type="entry name" value="PROKAR_LIPOPROTEIN"/>
    <property type="match status" value="1"/>
</dbReference>
<organism evidence="1 2">
    <name type="scientific">Ureaplasma parvum serovar 3 (strain ATCC 27815 / 27 / NCTC 11736)</name>
    <dbReference type="NCBI Taxonomy" id="505682"/>
    <lineage>
        <taxon>Bacteria</taxon>
        <taxon>Bacillati</taxon>
        <taxon>Mycoplasmatota</taxon>
        <taxon>Mycoplasmoidales</taxon>
        <taxon>Mycoplasmoidaceae</taxon>
        <taxon>Ureaplasma</taxon>
    </lineage>
</organism>
<accession>A0A2C9DYL3</accession>
<dbReference type="KEGG" id="upa:UPA3_0027"/>
<dbReference type="Proteomes" id="UP000002162">
    <property type="component" value="Chromosome"/>
</dbReference>
<dbReference type="HOGENOM" id="CLU_874196_0_0_14"/>
<dbReference type="GeneID" id="29672281"/>
<reference evidence="1 2" key="1">
    <citation type="submission" date="2008-02" db="EMBL/GenBank/DDBJ databases">
        <title>Genome sequence of Ureaplasma parvum serovar 3.</title>
        <authorList>
            <person name="Methe B.A."/>
            <person name="Glass J."/>
            <person name="Waites K."/>
            <person name="Shrivastava S."/>
        </authorList>
    </citation>
    <scope>NUCLEOTIDE SEQUENCE [LARGE SCALE GENOMIC DNA]</scope>
    <source>
        <strain evidence="2">ATCC 27815 / 27 / NCTC 11736</strain>
    </source>
</reference>
<name>A0A2C9DYL3_UREP2</name>
<evidence type="ECO:0000313" key="2">
    <source>
        <dbReference type="Proteomes" id="UP000002162"/>
    </source>
</evidence>
<evidence type="ECO:0000313" key="1">
    <source>
        <dbReference type="EMBL" id="ACA32989.1"/>
    </source>
</evidence>
<proteinExistence type="predicted"/>